<reference evidence="1 2" key="1">
    <citation type="journal article" date="2023" name="Mol. Ecol. Resour.">
        <title>Chromosome-level genome assembly of a triploid poplar Populus alba 'Berolinensis'.</title>
        <authorList>
            <person name="Chen S."/>
            <person name="Yu Y."/>
            <person name="Wang X."/>
            <person name="Wang S."/>
            <person name="Zhang T."/>
            <person name="Zhou Y."/>
            <person name="He R."/>
            <person name="Meng N."/>
            <person name="Wang Y."/>
            <person name="Liu W."/>
            <person name="Liu Z."/>
            <person name="Liu J."/>
            <person name="Guo Q."/>
            <person name="Huang H."/>
            <person name="Sederoff R.R."/>
            <person name="Wang G."/>
            <person name="Qu G."/>
            <person name="Chen S."/>
        </authorList>
    </citation>
    <scope>NUCLEOTIDE SEQUENCE [LARGE SCALE GENOMIC DNA]</scope>
    <source>
        <strain evidence="1">SC-2020</strain>
    </source>
</reference>
<evidence type="ECO:0000313" key="2">
    <source>
        <dbReference type="Proteomes" id="UP001164929"/>
    </source>
</evidence>
<dbReference type="Proteomes" id="UP001164929">
    <property type="component" value="Chromosome 1"/>
</dbReference>
<organism evidence="1 2">
    <name type="scientific">Populus alba x Populus x berolinensis</name>
    <dbReference type="NCBI Taxonomy" id="444605"/>
    <lineage>
        <taxon>Eukaryota</taxon>
        <taxon>Viridiplantae</taxon>
        <taxon>Streptophyta</taxon>
        <taxon>Embryophyta</taxon>
        <taxon>Tracheophyta</taxon>
        <taxon>Spermatophyta</taxon>
        <taxon>Magnoliopsida</taxon>
        <taxon>eudicotyledons</taxon>
        <taxon>Gunneridae</taxon>
        <taxon>Pentapetalae</taxon>
        <taxon>rosids</taxon>
        <taxon>fabids</taxon>
        <taxon>Malpighiales</taxon>
        <taxon>Salicaceae</taxon>
        <taxon>Saliceae</taxon>
        <taxon>Populus</taxon>
    </lineage>
</organism>
<proteinExistence type="predicted"/>
<name>A0AAD6RJ52_9ROSI</name>
<accession>A0AAD6RJ52</accession>
<gene>
    <name evidence="1" type="ORF">NC653_000654</name>
</gene>
<dbReference type="AlphaFoldDB" id="A0AAD6RJ52"/>
<dbReference type="EMBL" id="JAQIZT010000001">
    <property type="protein sequence ID" value="KAJ7010005.1"/>
    <property type="molecule type" value="Genomic_DNA"/>
</dbReference>
<sequence>MRTIVERIYDEEGDIEERVSFSFIVPGREFAVAESKEIAFSFLENDNCFSEVSGNGQKREEMLLIVGVSRESAICYLESGRIER</sequence>
<comment type="caution">
    <text evidence="1">The sequence shown here is derived from an EMBL/GenBank/DDBJ whole genome shotgun (WGS) entry which is preliminary data.</text>
</comment>
<evidence type="ECO:0000313" key="1">
    <source>
        <dbReference type="EMBL" id="KAJ7010005.1"/>
    </source>
</evidence>
<keyword evidence="2" id="KW-1185">Reference proteome</keyword>
<protein>
    <submittedName>
        <fullName evidence="1">Uncharacterized protein</fullName>
    </submittedName>
</protein>